<proteinExistence type="predicted"/>
<evidence type="ECO:0000313" key="2">
    <source>
        <dbReference type="EMBL" id="SVC54759.1"/>
    </source>
</evidence>
<accession>A0A382N0V2</accession>
<dbReference type="EMBL" id="UINC01097224">
    <property type="protein sequence ID" value="SVC54759.1"/>
    <property type="molecule type" value="Genomic_DNA"/>
</dbReference>
<sequence length="37" mass="3983">MKQFALQAFRSGRDDPPQGSDPFSKGCSKGANRPIST</sequence>
<protein>
    <submittedName>
        <fullName evidence="2">Uncharacterized protein</fullName>
    </submittedName>
</protein>
<feature type="region of interest" description="Disordered" evidence="1">
    <location>
        <begin position="1"/>
        <end position="37"/>
    </location>
</feature>
<gene>
    <name evidence="2" type="ORF">METZ01_LOCUS307613</name>
</gene>
<dbReference type="AlphaFoldDB" id="A0A382N0V2"/>
<reference evidence="2" key="1">
    <citation type="submission" date="2018-05" db="EMBL/GenBank/DDBJ databases">
        <authorList>
            <person name="Lanie J.A."/>
            <person name="Ng W.-L."/>
            <person name="Kazmierczak K.M."/>
            <person name="Andrzejewski T.M."/>
            <person name="Davidsen T.M."/>
            <person name="Wayne K.J."/>
            <person name="Tettelin H."/>
            <person name="Glass J.I."/>
            <person name="Rusch D."/>
            <person name="Podicherti R."/>
            <person name="Tsui H.-C.T."/>
            <person name="Winkler M.E."/>
        </authorList>
    </citation>
    <scope>NUCLEOTIDE SEQUENCE</scope>
</reference>
<feature type="non-terminal residue" evidence="2">
    <location>
        <position position="37"/>
    </location>
</feature>
<evidence type="ECO:0000256" key="1">
    <source>
        <dbReference type="SAM" id="MobiDB-lite"/>
    </source>
</evidence>
<name>A0A382N0V2_9ZZZZ</name>
<organism evidence="2">
    <name type="scientific">marine metagenome</name>
    <dbReference type="NCBI Taxonomy" id="408172"/>
    <lineage>
        <taxon>unclassified sequences</taxon>
        <taxon>metagenomes</taxon>
        <taxon>ecological metagenomes</taxon>
    </lineage>
</organism>